<gene>
    <name evidence="2" type="ORF">GCM10023091_01770</name>
</gene>
<dbReference type="PANTHER" id="PTHR10357:SF205">
    <property type="entry name" value="O-GLYCOSYL HYDROLASE FAMILY 13"/>
    <property type="match status" value="1"/>
</dbReference>
<name>A0ABP8LK48_9BACT</name>
<keyword evidence="3" id="KW-1185">Reference proteome</keyword>
<dbReference type="SUPFAM" id="SSF51445">
    <property type="entry name" value="(Trans)glycosidases"/>
    <property type="match status" value="1"/>
</dbReference>
<dbReference type="InterPro" id="IPR017853">
    <property type="entry name" value="GH"/>
</dbReference>
<dbReference type="SMART" id="SM00642">
    <property type="entry name" value="Aamy"/>
    <property type="match status" value="1"/>
</dbReference>
<dbReference type="EMBL" id="BAABEY010000001">
    <property type="protein sequence ID" value="GAA4431297.1"/>
    <property type="molecule type" value="Genomic_DNA"/>
</dbReference>
<evidence type="ECO:0000313" key="2">
    <source>
        <dbReference type="EMBL" id="GAA4431297.1"/>
    </source>
</evidence>
<evidence type="ECO:0000313" key="3">
    <source>
        <dbReference type="Proteomes" id="UP001501508"/>
    </source>
</evidence>
<dbReference type="InterPro" id="IPR006047">
    <property type="entry name" value="GH13_cat_dom"/>
</dbReference>
<sequence length="577" mass="66396">MSAPHNHKFIIYQLLVRHFGNTNTKNKFFGSLSENGSGKFNQISDKALQSIREFGATHIWYTGILEHATMTDYSLFGIAQDHPMIVKGKAGSPYAVKDYYDVDPDLAENVTMRMEEFEALLHRTRSQKLKSIIDFIPNHVARQYRSDKRPEGVSDFGEQDRTDLAFSPDNNFYYIPNEPFQVPEGLSTPLKVKHEYVEFPAKATGNDVFRADPTVYDWYETVKLNYGVDYLDNRKTHFDPIPDTWLKMRDILLFWTRKGVDGFRCDMAEMVPVEFWGWVIPLVKNENPELIFIAEIYNPNEYRRYLSDGKFDYLYDKVGLYDTMRRLVEGGGNADDITRLWQQETGEIAPNMLRFLENHDEQRIASRYFAGNPFSALPAMAMSATLHTGPVMIYSGQELGVAANDAEGYQGDDGRTSIFDYWGIPELQAWTRGGKFNENNLSDKQRILRKFYADLNHLIVANEAFHSGAFYDLQYVNFHGQSTGYDSTRIFSFLRYTSRQKVLAVFNFDHQSEFITHVRIPEPVWVETLGLDTDRNYELAGIFGNPAGDINFRFDESPGGIPVSLPPGAFRIWQIMD</sequence>
<dbReference type="Pfam" id="PF00128">
    <property type="entry name" value="Alpha-amylase"/>
    <property type="match status" value="1"/>
</dbReference>
<dbReference type="RefSeq" id="WP_345026101.1">
    <property type="nucleotide sequence ID" value="NZ_BAABEY010000001.1"/>
</dbReference>
<reference evidence="3" key="1">
    <citation type="journal article" date="2019" name="Int. J. Syst. Evol. Microbiol.">
        <title>The Global Catalogue of Microorganisms (GCM) 10K type strain sequencing project: providing services to taxonomists for standard genome sequencing and annotation.</title>
        <authorList>
            <consortium name="The Broad Institute Genomics Platform"/>
            <consortium name="The Broad Institute Genome Sequencing Center for Infectious Disease"/>
            <person name="Wu L."/>
            <person name="Ma J."/>
        </authorList>
    </citation>
    <scope>NUCLEOTIDE SEQUENCE [LARGE SCALE GENOMIC DNA]</scope>
    <source>
        <strain evidence="3">JCM 31920</strain>
    </source>
</reference>
<dbReference type="Gene3D" id="3.20.20.80">
    <property type="entry name" value="Glycosidases"/>
    <property type="match status" value="2"/>
</dbReference>
<dbReference type="Proteomes" id="UP001501508">
    <property type="component" value="Unassembled WGS sequence"/>
</dbReference>
<dbReference type="CDD" id="cd11349">
    <property type="entry name" value="AmyAc_3"/>
    <property type="match status" value="1"/>
</dbReference>
<feature type="domain" description="Glycosyl hydrolase family 13 catalytic" evidence="1">
    <location>
        <begin position="13"/>
        <end position="459"/>
    </location>
</feature>
<protein>
    <submittedName>
        <fullName evidence="2">Alpha-amylase family protein</fullName>
    </submittedName>
</protein>
<organism evidence="2 3">
    <name type="scientific">Ravibacter arvi</name>
    <dbReference type="NCBI Taxonomy" id="2051041"/>
    <lineage>
        <taxon>Bacteria</taxon>
        <taxon>Pseudomonadati</taxon>
        <taxon>Bacteroidota</taxon>
        <taxon>Cytophagia</taxon>
        <taxon>Cytophagales</taxon>
        <taxon>Spirosomataceae</taxon>
        <taxon>Ravibacter</taxon>
    </lineage>
</organism>
<dbReference type="PANTHER" id="PTHR10357">
    <property type="entry name" value="ALPHA-AMYLASE FAMILY MEMBER"/>
    <property type="match status" value="1"/>
</dbReference>
<accession>A0ABP8LK48</accession>
<evidence type="ECO:0000259" key="1">
    <source>
        <dbReference type="SMART" id="SM00642"/>
    </source>
</evidence>
<comment type="caution">
    <text evidence="2">The sequence shown here is derived from an EMBL/GenBank/DDBJ whole genome shotgun (WGS) entry which is preliminary data.</text>
</comment>
<proteinExistence type="predicted"/>